<reference evidence="6 7" key="1">
    <citation type="submission" date="2019-05" db="EMBL/GenBank/DDBJ databases">
        <title>Microbulbifer harenosus sp. nov., an alginate-degrading bacterium isolated from coastal sand.</title>
        <authorList>
            <person name="Huang H."/>
            <person name="Mo K."/>
            <person name="Bao S."/>
        </authorList>
    </citation>
    <scope>NUCLEOTIDE SEQUENCE [LARGE SCALE GENOMIC DNA]</scope>
    <source>
        <strain evidence="6 7">HB161719</strain>
    </source>
</reference>
<evidence type="ECO:0000259" key="5">
    <source>
        <dbReference type="SMART" id="SM01144"/>
    </source>
</evidence>
<evidence type="ECO:0000313" key="6">
    <source>
        <dbReference type="EMBL" id="TLM79292.1"/>
    </source>
</evidence>
<evidence type="ECO:0000256" key="1">
    <source>
        <dbReference type="ARBA" id="ARBA00012386"/>
    </source>
</evidence>
<name>A0ABY2UM76_9GAMM</name>
<dbReference type="InterPro" id="IPR039262">
    <property type="entry name" value="DTWD2/TAPT"/>
</dbReference>
<dbReference type="EC" id="2.5.1.25" evidence="1"/>
<dbReference type="SMART" id="SM01144">
    <property type="entry name" value="DTW"/>
    <property type="match status" value="1"/>
</dbReference>
<evidence type="ECO:0000256" key="3">
    <source>
        <dbReference type="ARBA" id="ARBA00022691"/>
    </source>
</evidence>
<sequence length="172" mass="19549">MWRESCRPECVQIILLTHEREVMRPSNTGQLVLTAVSDVGVSAKRLIWRRAEPDKTLLSMLGGGSTGLVYPDTEVAGAAYSTLDIEACQRFILLDATWQEARKMYNRSPYLHAVGRVSLNSARGSRYRLRRNQKKEGLCTAECVVEILRNKDRHELADRLEEQFVHFNENGG</sequence>
<dbReference type="PANTHER" id="PTHR21392">
    <property type="entry name" value="TRNA-URIDINE AMINOCARBOXYPROPYLTRANSFERASE 2"/>
    <property type="match status" value="1"/>
</dbReference>
<comment type="caution">
    <text evidence="6">The sequence shown here is derived from an EMBL/GenBank/DDBJ whole genome shotgun (WGS) entry which is preliminary data.</text>
</comment>
<proteinExistence type="predicted"/>
<dbReference type="PANTHER" id="PTHR21392:SF1">
    <property type="entry name" value="TRNA-URIDINE AMINOCARBOXYPROPYLTRANSFERASE"/>
    <property type="match status" value="1"/>
</dbReference>
<keyword evidence="3" id="KW-0949">S-adenosyl-L-methionine</keyword>
<organism evidence="6 7">
    <name type="scientific">Microbulbifer harenosus</name>
    <dbReference type="NCBI Taxonomy" id="2576840"/>
    <lineage>
        <taxon>Bacteria</taxon>
        <taxon>Pseudomonadati</taxon>
        <taxon>Pseudomonadota</taxon>
        <taxon>Gammaproteobacteria</taxon>
        <taxon>Cellvibrionales</taxon>
        <taxon>Microbulbiferaceae</taxon>
        <taxon>Microbulbifer</taxon>
    </lineage>
</organism>
<dbReference type="Pfam" id="PF03942">
    <property type="entry name" value="DTW"/>
    <property type="match status" value="1"/>
</dbReference>
<keyword evidence="7" id="KW-1185">Reference proteome</keyword>
<evidence type="ECO:0000256" key="4">
    <source>
        <dbReference type="ARBA" id="ARBA00022694"/>
    </source>
</evidence>
<keyword evidence="4" id="KW-0819">tRNA processing</keyword>
<accession>A0ABY2UM76</accession>
<dbReference type="Proteomes" id="UP000306791">
    <property type="component" value="Unassembled WGS sequence"/>
</dbReference>
<evidence type="ECO:0000313" key="7">
    <source>
        <dbReference type="Proteomes" id="UP000306791"/>
    </source>
</evidence>
<gene>
    <name evidence="6" type="ORF">FDY93_04125</name>
</gene>
<feature type="domain" description="DTW" evidence="5">
    <location>
        <begin position="2"/>
        <end position="172"/>
    </location>
</feature>
<dbReference type="InterPro" id="IPR005636">
    <property type="entry name" value="DTW"/>
</dbReference>
<protein>
    <recommendedName>
        <fullName evidence="1">tRNA-uridine aminocarboxypropyltransferase</fullName>
        <ecNumber evidence="1">2.5.1.25</ecNumber>
    </recommendedName>
</protein>
<keyword evidence="2" id="KW-0808">Transferase</keyword>
<dbReference type="EMBL" id="VANI01000004">
    <property type="protein sequence ID" value="TLM79292.1"/>
    <property type="molecule type" value="Genomic_DNA"/>
</dbReference>
<evidence type="ECO:0000256" key="2">
    <source>
        <dbReference type="ARBA" id="ARBA00022679"/>
    </source>
</evidence>